<comment type="similarity">
    <text evidence="1">Belongs to the RutC family.</text>
</comment>
<dbReference type="AlphaFoldDB" id="A0A3B7R1Y7"/>
<feature type="signal peptide" evidence="2">
    <location>
        <begin position="1"/>
        <end position="19"/>
    </location>
</feature>
<keyword evidence="4" id="KW-1185">Reference proteome</keyword>
<dbReference type="GO" id="GO:0019239">
    <property type="term" value="F:deaminase activity"/>
    <property type="evidence" value="ECO:0007669"/>
    <property type="project" value="TreeGrafter"/>
</dbReference>
<gene>
    <name evidence="3" type="ORF">D3Y59_14350</name>
</gene>
<dbReference type="PANTHER" id="PTHR11803">
    <property type="entry name" value="2-IMINOBUTANOATE/2-IMINOPROPANOATE DEAMINASE RIDA"/>
    <property type="match status" value="1"/>
</dbReference>
<evidence type="ECO:0000256" key="2">
    <source>
        <dbReference type="SAM" id="SignalP"/>
    </source>
</evidence>
<dbReference type="RefSeq" id="WP_119445665.1">
    <property type="nucleotide sequence ID" value="NZ_CP032317.1"/>
</dbReference>
<protein>
    <submittedName>
        <fullName evidence="3">RidA family protein</fullName>
    </submittedName>
</protein>
<dbReference type="CDD" id="cd00448">
    <property type="entry name" value="YjgF_YER057c_UK114_family"/>
    <property type="match status" value="1"/>
</dbReference>
<proteinExistence type="inferred from homology"/>
<evidence type="ECO:0000313" key="4">
    <source>
        <dbReference type="Proteomes" id="UP000262802"/>
    </source>
</evidence>
<dbReference type="InterPro" id="IPR006175">
    <property type="entry name" value="YjgF/YER057c/UK114"/>
</dbReference>
<dbReference type="GO" id="GO:0005829">
    <property type="term" value="C:cytosol"/>
    <property type="evidence" value="ECO:0007669"/>
    <property type="project" value="TreeGrafter"/>
</dbReference>
<organism evidence="3 4">
    <name type="scientific">Hymenobacter oligotrophus</name>
    <dbReference type="NCBI Taxonomy" id="2319843"/>
    <lineage>
        <taxon>Bacteria</taxon>
        <taxon>Pseudomonadati</taxon>
        <taxon>Bacteroidota</taxon>
        <taxon>Cytophagia</taxon>
        <taxon>Cytophagales</taxon>
        <taxon>Hymenobacteraceae</taxon>
        <taxon>Hymenobacter</taxon>
    </lineage>
</organism>
<dbReference type="PANTHER" id="PTHR11803:SF58">
    <property type="entry name" value="PROTEIN HMF1-RELATED"/>
    <property type="match status" value="1"/>
</dbReference>
<sequence>MKRLFLAAALLGGAQLTSAQTAAPAKSLNRQTFNLHAAGENQYGYAQAVLVGNTLYISGTVHPGKTMAEQVAGIYRTLEKTLAHHGLGFQHVVKENVYTVDLNVFPQENELRKKYYNGVYPAATWVEVKRLLMPSALVEIELVAMKPTP</sequence>
<dbReference type="OrthoDB" id="9799840at2"/>
<evidence type="ECO:0000313" key="3">
    <source>
        <dbReference type="EMBL" id="AYA38114.1"/>
    </source>
</evidence>
<dbReference type="EMBL" id="CP032317">
    <property type="protein sequence ID" value="AYA38114.1"/>
    <property type="molecule type" value="Genomic_DNA"/>
</dbReference>
<keyword evidence="2" id="KW-0732">Signal</keyword>
<evidence type="ECO:0000256" key="1">
    <source>
        <dbReference type="ARBA" id="ARBA00010552"/>
    </source>
</evidence>
<dbReference type="InterPro" id="IPR035959">
    <property type="entry name" value="RutC-like_sf"/>
</dbReference>
<dbReference type="KEGG" id="hyh:D3Y59_14350"/>
<reference evidence="3 4" key="1">
    <citation type="submission" date="2018-09" db="EMBL/GenBank/DDBJ databases">
        <title>Hymenobacter medium sp. nov., isolated from R2A medium.</title>
        <authorList>
            <person name="Yingchao G."/>
        </authorList>
    </citation>
    <scope>NUCLEOTIDE SEQUENCE [LARGE SCALE GENOMIC DNA]</scope>
    <source>
        <strain evidence="4">sh-6</strain>
    </source>
</reference>
<accession>A0A3B7R1Y7</accession>
<dbReference type="Pfam" id="PF01042">
    <property type="entry name" value="Ribonuc_L-PSP"/>
    <property type="match status" value="1"/>
</dbReference>
<name>A0A3B7R1Y7_9BACT</name>
<feature type="chain" id="PRO_5017707743" evidence="2">
    <location>
        <begin position="20"/>
        <end position="149"/>
    </location>
</feature>
<dbReference type="Gene3D" id="3.30.1330.40">
    <property type="entry name" value="RutC-like"/>
    <property type="match status" value="1"/>
</dbReference>
<dbReference type="SUPFAM" id="SSF55298">
    <property type="entry name" value="YjgF-like"/>
    <property type="match status" value="1"/>
</dbReference>
<dbReference type="Proteomes" id="UP000262802">
    <property type="component" value="Chromosome"/>
</dbReference>